<dbReference type="Proteomes" id="UP001291926">
    <property type="component" value="Unassembled WGS sequence"/>
</dbReference>
<keyword evidence="2" id="KW-0732">Signal</keyword>
<name>A0ABR0DP39_9LAMI</name>
<dbReference type="PANTHER" id="PTHR12000">
    <property type="entry name" value="HEMOGLOBINASE FAMILY MEMBER"/>
    <property type="match status" value="1"/>
</dbReference>
<dbReference type="Pfam" id="PF01650">
    <property type="entry name" value="Peptidase_C13"/>
    <property type="match status" value="2"/>
</dbReference>
<dbReference type="Gene3D" id="3.40.50.1460">
    <property type="match status" value="2"/>
</dbReference>
<keyword evidence="4" id="KW-1185">Reference proteome</keyword>
<evidence type="ECO:0000313" key="3">
    <source>
        <dbReference type="EMBL" id="KAK4490981.1"/>
    </source>
</evidence>
<organism evidence="3 4">
    <name type="scientific">Penstemon davidsonii</name>
    <dbReference type="NCBI Taxonomy" id="160366"/>
    <lineage>
        <taxon>Eukaryota</taxon>
        <taxon>Viridiplantae</taxon>
        <taxon>Streptophyta</taxon>
        <taxon>Embryophyta</taxon>
        <taxon>Tracheophyta</taxon>
        <taxon>Spermatophyta</taxon>
        <taxon>Magnoliopsida</taxon>
        <taxon>eudicotyledons</taxon>
        <taxon>Gunneridae</taxon>
        <taxon>Pentapetalae</taxon>
        <taxon>asterids</taxon>
        <taxon>lamiids</taxon>
        <taxon>Lamiales</taxon>
        <taxon>Plantaginaceae</taxon>
        <taxon>Cheloneae</taxon>
        <taxon>Penstemon</taxon>
    </lineage>
</organism>
<evidence type="ECO:0000256" key="1">
    <source>
        <dbReference type="ARBA" id="ARBA00009941"/>
    </source>
</evidence>
<accession>A0ABR0DP39</accession>
<gene>
    <name evidence="3" type="ORF">RD792_001702</name>
</gene>
<dbReference type="EMBL" id="JAYDYQ010001087">
    <property type="protein sequence ID" value="KAK4490981.1"/>
    <property type="molecule type" value="Genomic_DNA"/>
</dbReference>
<dbReference type="PRINTS" id="PR00776">
    <property type="entry name" value="HEMOGLOBNASE"/>
</dbReference>
<dbReference type="InterPro" id="IPR001096">
    <property type="entry name" value="Peptidase_C13"/>
</dbReference>
<sequence>MMLIAIFFAFAILSGAEGQNSTNTKWAVLIAGSNGYENYRHQADVCHAYQILKRGGLKDENIIVFMFDDIAYHPENPRPGVIINRPDGDDVYTGVPKDYVGEDVNAVNFFAVLLGDKTALTGGSGKVVESGPDDHIFVYYTDHGAAGVLGAEGQNSTNTKWAVLIAGSNGYENYRHQADVCHAYQILKRGGLKDENIIVFMFDDIAYHPENPRPGVIINRPDGDDVYTGVPKDYVGEDVNAVNFFAVLLGDKTALTGGSGKVVESGPDDHIFVYYTDHGAAGVLGLPNEGIIYANDLNDVLKQKHASGSYKSLVFYLEACESGSIFEGLLPEGLSIYATTASNSSESSFGMYCPGDHPSPPQEYTT</sequence>
<evidence type="ECO:0008006" key="5">
    <source>
        <dbReference type="Google" id="ProtNLM"/>
    </source>
</evidence>
<feature type="signal peptide" evidence="2">
    <location>
        <begin position="1"/>
        <end position="18"/>
    </location>
</feature>
<proteinExistence type="inferred from homology"/>
<dbReference type="PANTHER" id="PTHR12000:SF50">
    <property type="entry name" value="VACUOLAR-PROCESSING ENZYME GAMMA-ISOZYME"/>
    <property type="match status" value="1"/>
</dbReference>
<protein>
    <recommendedName>
        <fullName evidence="5">Legumain</fullName>
    </recommendedName>
</protein>
<comment type="similarity">
    <text evidence="1">Belongs to the peptidase C13 family.</text>
</comment>
<feature type="chain" id="PRO_5047206548" description="Legumain" evidence="2">
    <location>
        <begin position="19"/>
        <end position="366"/>
    </location>
</feature>
<evidence type="ECO:0000256" key="2">
    <source>
        <dbReference type="SAM" id="SignalP"/>
    </source>
</evidence>
<reference evidence="3 4" key="1">
    <citation type="journal article" date="2023" name="bioRxiv">
        <title>Genome report: Whole genome sequence and annotation of Penstemon davidsonii.</title>
        <authorList>
            <person name="Ostevik K.L."/>
            <person name="Alabady M."/>
            <person name="Zhang M."/>
            <person name="Rausher M.D."/>
        </authorList>
    </citation>
    <scope>NUCLEOTIDE SEQUENCE [LARGE SCALE GENOMIC DNA]</scope>
    <source>
        <strain evidence="3">DNT005</strain>
        <tissue evidence="3">Whole leaf</tissue>
    </source>
</reference>
<evidence type="ECO:0000313" key="4">
    <source>
        <dbReference type="Proteomes" id="UP001291926"/>
    </source>
</evidence>
<comment type="caution">
    <text evidence="3">The sequence shown here is derived from an EMBL/GenBank/DDBJ whole genome shotgun (WGS) entry which is preliminary data.</text>
</comment>